<proteinExistence type="predicted"/>
<accession>A0A6J5JKI5</accession>
<evidence type="ECO:0000313" key="2">
    <source>
        <dbReference type="Proteomes" id="UP000494301"/>
    </source>
</evidence>
<dbReference type="EMBL" id="CABWIL020000034">
    <property type="protein sequence ID" value="CAB3972586.1"/>
    <property type="molecule type" value="Genomic_DNA"/>
</dbReference>
<reference evidence="1 2" key="1">
    <citation type="submission" date="2020-04" db="EMBL/GenBank/DDBJ databases">
        <authorList>
            <person name="Depoorter E."/>
        </authorList>
    </citation>
    <scope>NUCLEOTIDE SEQUENCE [LARGE SCALE GENOMIC DNA]</scope>
    <source>
        <strain evidence="1 2">BCC0217</strain>
    </source>
</reference>
<sequence>MMMHRGCTLESIHVEYLEVPASEWAIGGKFLAPPSEA</sequence>
<dbReference type="AlphaFoldDB" id="A0A6J5JKI5"/>
<name>A0A6J5JKI5_9BURK</name>
<organism evidence="1 2">
    <name type="scientific">Burkholderia aenigmatica</name>
    <dbReference type="NCBI Taxonomy" id="2015348"/>
    <lineage>
        <taxon>Bacteria</taxon>
        <taxon>Pseudomonadati</taxon>
        <taxon>Pseudomonadota</taxon>
        <taxon>Betaproteobacteria</taxon>
        <taxon>Burkholderiales</taxon>
        <taxon>Burkholderiaceae</taxon>
        <taxon>Burkholderia</taxon>
        <taxon>Burkholderia cepacia complex</taxon>
    </lineage>
</organism>
<protein>
    <recommendedName>
        <fullName evidence="3">4-oxalocrotonate tautomerase</fullName>
    </recommendedName>
</protein>
<gene>
    <name evidence="1" type="ORF">BLA3211_07043</name>
</gene>
<evidence type="ECO:0000313" key="1">
    <source>
        <dbReference type="EMBL" id="CAB3972586.1"/>
    </source>
</evidence>
<evidence type="ECO:0008006" key="3">
    <source>
        <dbReference type="Google" id="ProtNLM"/>
    </source>
</evidence>
<dbReference type="Proteomes" id="UP000494301">
    <property type="component" value="Unassembled WGS sequence"/>
</dbReference>